<name>A0A0E3BLX9_LEPBO</name>
<dbReference type="PATRIC" id="fig|280505.15.peg.2415"/>
<proteinExistence type="predicted"/>
<gene>
    <name evidence="1" type="ORF">LBBP_02467</name>
</gene>
<organism evidence="1">
    <name type="scientific">Leptospira borgpetersenii serovar Ballum</name>
    <dbReference type="NCBI Taxonomy" id="280505"/>
    <lineage>
        <taxon>Bacteria</taxon>
        <taxon>Pseudomonadati</taxon>
        <taxon>Spirochaetota</taxon>
        <taxon>Spirochaetia</taxon>
        <taxon>Leptospirales</taxon>
        <taxon>Leptospiraceae</taxon>
        <taxon>Leptospira</taxon>
    </lineage>
</organism>
<accession>A0A0E3BLX9</accession>
<evidence type="ECO:0000313" key="1">
    <source>
        <dbReference type="EMBL" id="ALO26705.1"/>
    </source>
</evidence>
<dbReference type="EMBL" id="CP012029">
    <property type="protein sequence ID" value="ALO26705.1"/>
    <property type="molecule type" value="Genomic_DNA"/>
</dbReference>
<reference evidence="1 2" key="1">
    <citation type="journal article" date="2015" name="PLoS Negl. Trop. Dis.">
        <title>Distribution of Plasmids in Distinct Leptospira Pathogenic Species.</title>
        <authorList>
            <person name="Wang Y."/>
            <person name="Zhuang X."/>
            <person name="Zhong Y."/>
            <person name="Zhang C."/>
            <person name="Zhang Y."/>
            <person name="Zeng L."/>
            <person name="Zhu Y."/>
            <person name="He P."/>
            <person name="Dong K."/>
            <person name="Pal U."/>
            <person name="Guo X."/>
            <person name="Qin J."/>
        </authorList>
    </citation>
    <scope>NUCLEOTIDE SEQUENCE [LARGE SCALE GENOMIC DNA]</scope>
    <source>
        <strain evidence="1 2">56604</strain>
    </source>
</reference>
<protein>
    <submittedName>
        <fullName evidence="1">Uncharacterized protein</fullName>
    </submittedName>
</protein>
<sequence>MRSIDFDRFQDGKILAYLSKKCNLDAVSILKQFQNRDRDSYSNYDLMMCLIDSSRISENLILYLIPRLYDYVLNNPGSSLLFLINLGY</sequence>
<dbReference type="AlphaFoldDB" id="A0A0E3BLX9"/>
<dbReference type="Proteomes" id="UP000058857">
    <property type="component" value="Chromosome 1"/>
</dbReference>
<evidence type="ECO:0000313" key="2">
    <source>
        <dbReference type="Proteomes" id="UP000058857"/>
    </source>
</evidence>